<dbReference type="RefSeq" id="WP_102757783.1">
    <property type="nucleotide sequence ID" value="NZ_CP025791.1"/>
</dbReference>
<name>A0A2K9PVP3_9FLAO</name>
<dbReference type="InterPro" id="IPR026444">
    <property type="entry name" value="Secre_tail"/>
</dbReference>
<dbReference type="KEGG" id="fek:C1H87_21455"/>
<evidence type="ECO:0000313" key="3">
    <source>
        <dbReference type="EMBL" id="AUP81140.1"/>
    </source>
</evidence>
<dbReference type="OrthoDB" id="2582440at2"/>
<keyword evidence="4" id="KW-1185">Reference proteome</keyword>
<organism evidence="3 4">
    <name type="scientific">Flavivirga eckloniae</name>
    <dbReference type="NCBI Taxonomy" id="1803846"/>
    <lineage>
        <taxon>Bacteria</taxon>
        <taxon>Pseudomonadati</taxon>
        <taxon>Bacteroidota</taxon>
        <taxon>Flavobacteriia</taxon>
        <taxon>Flavobacteriales</taxon>
        <taxon>Flavobacteriaceae</taxon>
        <taxon>Flavivirga</taxon>
    </lineage>
</organism>
<reference evidence="3 4" key="1">
    <citation type="submission" date="2018-01" db="EMBL/GenBank/DDBJ databases">
        <title>Complete genome sequence of Flavivirga eckloniae ECD14 isolated from seaweed Ecklonia cava.</title>
        <authorList>
            <person name="Lee J.H."/>
            <person name="Baik K.S."/>
            <person name="Seong C.N."/>
        </authorList>
    </citation>
    <scope>NUCLEOTIDE SEQUENCE [LARGE SCALE GENOMIC DNA]</scope>
    <source>
        <strain evidence="3 4">ECD14</strain>
    </source>
</reference>
<dbReference type="EMBL" id="CP025791">
    <property type="protein sequence ID" value="AUP81140.1"/>
    <property type="molecule type" value="Genomic_DNA"/>
</dbReference>
<keyword evidence="1 2" id="KW-0732">Signal</keyword>
<evidence type="ECO:0000256" key="1">
    <source>
        <dbReference type="ARBA" id="ARBA00022729"/>
    </source>
</evidence>
<dbReference type="Proteomes" id="UP000235826">
    <property type="component" value="Chromosome"/>
</dbReference>
<sequence length="586" mass="65004">MFNKYAFLLLLIGNLAFSQLSVRNDAYVFINDEIVFVEDDINLNEANSSMYLRNEAQVIQGTGVTGNSGVGSLSVYQEGNVDEYEYNYWCSPVGTTTNNSVNNPFGITLLNDVTGLITSTPAGTAQDPNHNGSSSPLNIEPRWIYKTIASDSYYDWVQVLTASTINPGEGFTMKGTAGSGDAQQYDFKGKPNNGTMSVAVETGKESLVGNPYPSALDAFAYIHDLENRTVIDGTLRFWEQNPAINSHLLKAYDGGYASYTIDPTGTIETPVAAVYNTYNGDGSINTGNTGTGSKIPTQYIPIGQGFMVVGSANGVVKAKNSHRVYITEAHADSRFFKSSNTKKKTSKAANSFVQVPNDAKRFRLNVDFNDTYTRQLVETFHNSATDGFDYGLECKMFIQDILHSDAYWLIDEKPYVAEALPFDVALSIPLSIKVTTESQIKIRIADVQNFDNSQPIYVHDTENNTYTDLRTQDFNVTIEANNYPDRFKIVFKEETLNTTEINLDDLTIFHNNSISELKVLNPNAVNIETLSLFDVTGKEVKKESINNSKKAYTYSTKQLRNGVYIAKVILSNNQVLNKKIIIENKK</sequence>
<dbReference type="NCBIfam" id="TIGR04183">
    <property type="entry name" value="Por_Secre_tail"/>
    <property type="match status" value="1"/>
</dbReference>
<gene>
    <name evidence="3" type="ORF">C1H87_21455</name>
</gene>
<protein>
    <submittedName>
        <fullName evidence="3">Secretion protein</fullName>
    </submittedName>
</protein>
<proteinExistence type="predicted"/>
<feature type="signal peptide" evidence="2">
    <location>
        <begin position="1"/>
        <end position="18"/>
    </location>
</feature>
<feature type="chain" id="PRO_5014804599" evidence="2">
    <location>
        <begin position="19"/>
        <end position="586"/>
    </location>
</feature>
<evidence type="ECO:0000313" key="4">
    <source>
        <dbReference type="Proteomes" id="UP000235826"/>
    </source>
</evidence>
<dbReference type="AlphaFoldDB" id="A0A2K9PVP3"/>
<accession>A0A2K9PVP3</accession>
<evidence type="ECO:0000256" key="2">
    <source>
        <dbReference type="SAM" id="SignalP"/>
    </source>
</evidence>